<accession>A0AC35UC93</accession>
<dbReference type="Proteomes" id="UP000095286">
    <property type="component" value="Unplaced"/>
</dbReference>
<organism evidence="1 2">
    <name type="scientific">Rhabditophanes sp. KR3021</name>
    <dbReference type="NCBI Taxonomy" id="114890"/>
    <lineage>
        <taxon>Eukaryota</taxon>
        <taxon>Metazoa</taxon>
        <taxon>Ecdysozoa</taxon>
        <taxon>Nematoda</taxon>
        <taxon>Chromadorea</taxon>
        <taxon>Rhabditida</taxon>
        <taxon>Tylenchina</taxon>
        <taxon>Panagrolaimomorpha</taxon>
        <taxon>Strongyloidoidea</taxon>
        <taxon>Alloionematidae</taxon>
        <taxon>Rhabditophanes</taxon>
    </lineage>
</organism>
<protein>
    <submittedName>
        <fullName evidence="2">AAA domain-containing protein</fullName>
    </submittedName>
</protein>
<reference evidence="2" key="1">
    <citation type="submission" date="2016-11" db="UniProtKB">
        <authorList>
            <consortium name="WormBaseParasite"/>
        </authorList>
    </citation>
    <scope>IDENTIFICATION</scope>
    <source>
        <strain evidence="2">KR3021</strain>
    </source>
</reference>
<name>A0AC35UC93_9BILA</name>
<sequence length="340" mass="38011">MGDAPWVEKYRPIKLCDTIGNQGIIERLEFFAANGNIPNLLLSGPPGCGKTTSVWAMAKEMLGQHHKKGILELNASDDRGIEAVRNKIKDFCQAKTTFPSKNMTKIVILDEADSMTEAAQQAMRRIMEEYSDTTRFAFACNNSEKIIEPLQSRCGILRFSRISDLEMQKRLLQVCKSENVEHDEKGLMQLVNLAEGDMRQALNNLQCTVAAYQIVTAENVLKVCDEPHPTQIIAILTNAFEQKFEAAVACIDHLWTCGYSTTDILSNLSKQIKSIRLPEIIRIEFMREIGIAHARALMGQGSKVQLLSLVSTLVLKRERLQVEYKGTSCEAELAAMSNKA</sequence>
<evidence type="ECO:0000313" key="1">
    <source>
        <dbReference type="Proteomes" id="UP000095286"/>
    </source>
</evidence>
<dbReference type="WBParaSite" id="RSKR_0001004100.1">
    <property type="protein sequence ID" value="RSKR_0001004100.1"/>
    <property type="gene ID" value="RSKR_0001004100"/>
</dbReference>
<proteinExistence type="predicted"/>
<evidence type="ECO:0000313" key="2">
    <source>
        <dbReference type="WBParaSite" id="RSKR_0001004100.1"/>
    </source>
</evidence>